<dbReference type="PANTHER" id="PTHR46553:SF3">
    <property type="entry name" value="ADENINE NUCLEOTIDE ALPHA HYDROLASES-LIKE SUPERFAMILY PROTEIN"/>
    <property type="match status" value="1"/>
</dbReference>
<dbReference type="AlphaFoldDB" id="A0AAV5HCJ6"/>
<reference evidence="1 2" key="1">
    <citation type="journal article" date="2021" name="Commun. Biol.">
        <title>The genome of Shorea leprosula (Dipterocarpaceae) highlights the ecological relevance of drought in aseasonal tropical rainforests.</title>
        <authorList>
            <person name="Ng K.K.S."/>
            <person name="Kobayashi M.J."/>
            <person name="Fawcett J.A."/>
            <person name="Hatakeyama M."/>
            <person name="Paape T."/>
            <person name="Ng C.H."/>
            <person name="Ang C.C."/>
            <person name="Tnah L.H."/>
            <person name="Lee C.T."/>
            <person name="Nishiyama T."/>
            <person name="Sese J."/>
            <person name="O'Brien M.J."/>
            <person name="Copetti D."/>
            <person name="Mohd Noor M.I."/>
            <person name="Ong R.C."/>
            <person name="Putra M."/>
            <person name="Sireger I.Z."/>
            <person name="Indrioko S."/>
            <person name="Kosugi Y."/>
            <person name="Izuno A."/>
            <person name="Isagi Y."/>
            <person name="Lee S.L."/>
            <person name="Shimizu K.K."/>
        </authorList>
    </citation>
    <scope>NUCLEOTIDE SEQUENCE [LARGE SCALE GENOMIC DNA]</scope>
    <source>
        <strain evidence="1">214</strain>
    </source>
</reference>
<dbReference type="PANTHER" id="PTHR46553">
    <property type="entry name" value="ADENINE NUCLEOTIDE ALPHA HYDROLASES-LIKE SUPERFAMILY PROTEIN"/>
    <property type="match status" value="1"/>
</dbReference>
<keyword evidence="2" id="KW-1185">Reference proteome</keyword>
<dbReference type="EMBL" id="BPVZ01000001">
    <property type="protein sequence ID" value="GKU86523.1"/>
    <property type="molecule type" value="Genomic_DNA"/>
</dbReference>
<gene>
    <name evidence="1" type="ORF">SLEP1_g1035</name>
</gene>
<sequence>MIVVVDDKEHSAYALEWTLDTFANPGSGFSQTTEKKVMIVAVDNNQHNAYAQKWTVDHFFISLSDSALFKFVIVHAKPSVTIVVGLLLLLSNPDLGFSQTEAAVSFLRIGGTLDTSANPRFGFSQTTEKQVMIVAVDDNQHSAYALEWTLDHFSVPRGDSALFKLVIVHAKPSATTTVGLLLLSNPDLGFSQTKARFFDFNLVPQNWGTDIRKTERRWSNLHCPLQVLHGDLKILVAPSKQLKKTKRTSKKLKKPKSISVVPSEPRTIELDWWDSFWHKNSTTPGLSIPSNEEEGFKYFFRVSKKTFSYICSLVREDLISRPPSGLINIEGRKQVVIALRSLASGDSQVSVGAAFGVGQSTVSQVTWRFIEALEECSKHHPKWPDSNRMEEIKSKFEELFGLPNCCGALDTTHIVMTLPTVQNSKGRLTQKNILDCGDQLHPDVALSGCHELGYEEQCCKQVDPVGKNMRENLANYLQHRKEEAPAR</sequence>
<accession>A0AAV5HCJ6</accession>
<name>A0AAV5HCJ6_9ROSI</name>
<proteinExistence type="predicted"/>
<evidence type="ECO:0000313" key="1">
    <source>
        <dbReference type="EMBL" id="GKU86523.1"/>
    </source>
</evidence>
<dbReference type="Proteomes" id="UP001054252">
    <property type="component" value="Unassembled WGS sequence"/>
</dbReference>
<protein>
    <recommendedName>
        <fullName evidence="3">DDE Tnp4 domain-containing protein</fullName>
    </recommendedName>
</protein>
<organism evidence="1 2">
    <name type="scientific">Rubroshorea leprosula</name>
    <dbReference type="NCBI Taxonomy" id="152421"/>
    <lineage>
        <taxon>Eukaryota</taxon>
        <taxon>Viridiplantae</taxon>
        <taxon>Streptophyta</taxon>
        <taxon>Embryophyta</taxon>
        <taxon>Tracheophyta</taxon>
        <taxon>Spermatophyta</taxon>
        <taxon>Magnoliopsida</taxon>
        <taxon>eudicotyledons</taxon>
        <taxon>Gunneridae</taxon>
        <taxon>Pentapetalae</taxon>
        <taxon>rosids</taxon>
        <taxon>malvids</taxon>
        <taxon>Malvales</taxon>
        <taxon>Dipterocarpaceae</taxon>
        <taxon>Rubroshorea</taxon>
    </lineage>
</organism>
<evidence type="ECO:0008006" key="3">
    <source>
        <dbReference type="Google" id="ProtNLM"/>
    </source>
</evidence>
<comment type="caution">
    <text evidence="1">The sequence shown here is derived from an EMBL/GenBank/DDBJ whole genome shotgun (WGS) entry which is preliminary data.</text>
</comment>
<evidence type="ECO:0000313" key="2">
    <source>
        <dbReference type="Proteomes" id="UP001054252"/>
    </source>
</evidence>